<evidence type="ECO:0000313" key="1">
    <source>
        <dbReference type="EMBL" id="BDV41959.1"/>
    </source>
</evidence>
<protein>
    <submittedName>
        <fullName evidence="1">Uncharacterized protein</fullName>
    </submittedName>
</protein>
<dbReference type="RefSeq" id="WP_282002124.1">
    <property type="nucleotide sequence ID" value="NZ_AP027151.1"/>
</dbReference>
<reference evidence="1 2" key="1">
    <citation type="submission" date="2022-12" db="EMBL/GenBank/DDBJ databases">
        <title>Polyphasic characterization of Geotalea uranireducens NIT-SL11 newly isolated from a complex of sewage sludge and microbially reduced graphene oxide.</title>
        <authorList>
            <person name="Xie L."/>
            <person name="Yoshida N."/>
            <person name="Meng L."/>
        </authorList>
    </citation>
    <scope>NUCLEOTIDE SEQUENCE [LARGE SCALE GENOMIC DNA]</scope>
    <source>
        <strain evidence="1 2">NIT-SL11</strain>
    </source>
</reference>
<dbReference type="Proteomes" id="UP001317705">
    <property type="component" value="Chromosome"/>
</dbReference>
<gene>
    <name evidence="1" type="ORF">GURASL_08820</name>
</gene>
<dbReference type="EMBL" id="AP027151">
    <property type="protein sequence ID" value="BDV41959.1"/>
    <property type="molecule type" value="Genomic_DNA"/>
</dbReference>
<keyword evidence="2" id="KW-1185">Reference proteome</keyword>
<organism evidence="1 2">
    <name type="scientific">Geotalea uraniireducens</name>
    <dbReference type="NCBI Taxonomy" id="351604"/>
    <lineage>
        <taxon>Bacteria</taxon>
        <taxon>Pseudomonadati</taxon>
        <taxon>Thermodesulfobacteriota</taxon>
        <taxon>Desulfuromonadia</taxon>
        <taxon>Geobacterales</taxon>
        <taxon>Geobacteraceae</taxon>
        <taxon>Geotalea</taxon>
    </lineage>
</organism>
<evidence type="ECO:0000313" key="2">
    <source>
        <dbReference type="Proteomes" id="UP001317705"/>
    </source>
</evidence>
<sequence>MALTLANLDAETRSFETQEILADIAAGKLYISARLSPAGAQVYPEILKKAAEQHDDTWFASQLQGKFNATENRNVKGKIISASVPVNAHEMLAEGEFNRFYLRGLCLRAIQNNIPHLVIYRAKTVSNPRAESEAKIGTTINPASLLADLRNNIGIDTALGLPAGPNSGLSAKLP</sequence>
<accession>A0ABM8EHP0</accession>
<proteinExistence type="predicted"/>
<name>A0ABM8EHP0_9BACT</name>